<organism evidence="2 3">
    <name type="scientific">Funneliformis geosporum</name>
    <dbReference type="NCBI Taxonomy" id="1117311"/>
    <lineage>
        <taxon>Eukaryota</taxon>
        <taxon>Fungi</taxon>
        <taxon>Fungi incertae sedis</taxon>
        <taxon>Mucoromycota</taxon>
        <taxon>Glomeromycotina</taxon>
        <taxon>Glomeromycetes</taxon>
        <taxon>Glomerales</taxon>
        <taxon>Glomeraceae</taxon>
        <taxon>Funneliformis</taxon>
    </lineage>
</organism>
<name>A0A9W4SA65_9GLOM</name>
<evidence type="ECO:0000256" key="1">
    <source>
        <dbReference type="SAM" id="MobiDB-lite"/>
    </source>
</evidence>
<dbReference type="AlphaFoldDB" id="A0A9W4SA65"/>
<feature type="compositionally biased region" description="Acidic residues" evidence="1">
    <location>
        <begin position="66"/>
        <end position="78"/>
    </location>
</feature>
<gene>
    <name evidence="2" type="ORF">FWILDA_LOCUS539</name>
</gene>
<protein>
    <submittedName>
        <fullName evidence="2">12168_t:CDS:1</fullName>
    </submittedName>
</protein>
<keyword evidence="3" id="KW-1185">Reference proteome</keyword>
<feature type="region of interest" description="Disordered" evidence="1">
    <location>
        <begin position="34"/>
        <end position="79"/>
    </location>
</feature>
<feature type="non-terminal residue" evidence="2">
    <location>
        <position position="106"/>
    </location>
</feature>
<reference evidence="2" key="1">
    <citation type="submission" date="2022-08" db="EMBL/GenBank/DDBJ databases">
        <authorList>
            <person name="Kallberg Y."/>
            <person name="Tangrot J."/>
            <person name="Rosling A."/>
        </authorList>
    </citation>
    <scope>NUCLEOTIDE SEQUENCE</scope>
    <source>
        <strain evidence="2">Wild A</strain>
    </source>
</reference>
<comment type="caution">
    <text evidence="2">The sequence shown here is derived from an EMBL/GenBank/DDBJ whole genome shotgun (WGS) entry which is preliminary data.</text>
</comment>
<sequence>TTNGGTGTISGGTFGVEFFTSKKRDQKNGLQLIYNIQIPPPRDETDSDDNFDADNRDPKNFKFDEYLDSDDSNDDDDQERAFLGDSVTFDESEEDNSVNLFFFLSV</sequence>
<evidence type="ECO:0000313" key="2">
    <source>
        <dbReference type="EMBL" id="CAI2162400.1"/>
    </source>
</evidence>
<proteinExistence type="predicted"/>
<dbReference type="EMBL" id="CAMKVN010000035">
    <property type="protein sequence ID" value="CAI2162400.1"/>
    <property type="molecule type" value="Genomic_DNA"/>
</dbReference>
<dbReference type="Proteomes" id="UP001153678">
    <property type="component" value="Unassembled WGS sequence"/>
</dbReference>
<feature type="compositionally biased region" description="Basic and acidic residues" evidence="1">
    <location>
        <begin position="53"/>
        <end position="65"/>
    </location>
</feature>
<accession>A0A9W4SA65</accession>
<evidence type="ECO:0000313" key="3">
    <source>
        <dbReference type="Proteomes" id="UP001153678"/>
    </source>
</evidence>